<dbReference type="InterPro" id="IPR058751">
    <property type="entry name" value="RDRP_helical"/>
</dbReference>
<organism evidence="14 15">
    <name type="scientific">Paspalum notatum var. saurae</name>
    <dbReference type="NCBI Taxonomy" id="547442"/>
    <lineage>
        <taxon>Eukaryota</taxon>
        <taxon>Viridiplantae</taxon>
        <taxon>Streptophyta</taxon>
        <taxon>Embryophyta</taxon>
        <taxon>Tracheophyta</taxon>
        <taxon>Spermatophyta</taxon>
        <taxon>Magnoliopsida</taxon>
        <taxon>Liliopsida</taxon>
        <taxon>Poales</taxon>
        <taxon>Poaceae</taxon>
        <taxon>PACMAD clade</taxon>
        <taxon>Panicoideae</taxon>
        <taxon>Andropogonodae</taxon>
        <taxon>Paspaleae</taxon>
        <taxon>Paspalinae</taxon>
        <taxon>Paspalum</taxon>
    </lineage>
</organism>
<evidence type="ECO:0000256" key="4">
    <source>
        <dbReference type="ARBA" id="ARBA00022695"/>
    </source>
</evidence>
<comment type="function">
    <text evidence="8">Probably involved in the RNA silencing pathway and required for the generation of small interfering RNAs (siRNAs).</text>
</comment>
<dbReference type="InterPro" id="IPR057298">
    <property type="entry name" value="RDR6-like_RBD"/>
</dbReference>
<evidence type="ECO:0000256" key="8">
    <source>
        <dbReference type="RuleBase" id="RU363098"/>
    </source>
</evidence>
<feature type="domain" description="RNA-dependent RNA polymerase 6-like RNA-binding" evidence="10">
    <location>
        <begin position="19"/>
        <end position="123"/>
    </location>
</feature>
<dbReference type="PANTHER" id="PTHR23079">
    <property type="entry name" value="RNA-DEPENDENT RNA POLYMERASE"/>
    <property type="match status" value="1"/>
</dbReference>
<evidence type="ECO:0000256" key="6">
    <source>
        <dbReference type="ARBA" id="ARBA00023158"/>
    </source>
</evidence>
<dbReference type="Pfam" id="PF26252">
    <property type="entry name" value="RdRP_helical"/>
    <property type="match status" value="1"/>
</dbReference>
<evidence type="ECO:0000259" key="13">
    <source>
        <dbReference type="Pfam" id="PF26253"/>
    </source>
</evidence>
<dbReference type="EMBL" id="CP144748">
    <property type="protein sequence ID" value="WVZ70269.1"/>
    <property type="molecule type" value="Genomic_DNA"/>
</dbReference>
<evidence type="ECO:0000259" key="11">
    <source>
        <dbReference type="Pfam" id="PF24577"/>
    </source>
</evidence>
<keyword evidence="4 8" id="KW-0548">Nucleotidyltransferase</keyword>
<dbReference type="Proteomes" id="UP001341281">
    <property type="component" value="Chromosome 04"/>
</dbReference>
<dbReference type="PANTHER" id="PTHR23079:SF18">
    <property type="entry name" value="RNA-DEPENDENT RNA POLYMERASE 6"/>
    <property type="match status" value="1"/>
</dbReference>
<evidence type="ECO:0000313" key="15">
    <source>
        <dbReference type="Proteomes" id="UP001341281"/>
    </source>
</evidence>
<keyword evidence="6 8" id="KW-0943">RNA-mediated gene silencing</keyword>
<evidence type="ECO:0000259" key="10">
    <source>
        <dbReference type="Pfam" id="PF24572"/>
    </source>
</evidence>
<evidence type="ECO:0000256" key="3">
    <source>
        <dbReference type="ARBA" id="ARBA00022679"/>
    </source>
</evidence>
<evidence type="ECO:0000313" key="14">
    <source>
        <dbReference type="EMBL" id="WVZ70269.1"/>
    </source>
</evidence>
<reference evidence="14 15" key="1">
    <citation type="submission" date="2024-02" db="EMBL/GenBank/DDBJ databases">
        <title>High-quality chromosome-scale genome assembly of Pensacola bahiagrass (Paspalum notatum Flugge var. saurae).</title>
        <authorList>
            <person name="Vega J.M."/>
            <person name="Podio M."/>
            <person name="Orjuela J."/>
            <person name="Siena L.A."/>
            <person name="Pessino S.C."/>
            <person name="Combes M.C."/>
            <person name="Mariac C."/>
            <person name="Albertini E."/>
            <person name="Pupilli F."/>
            <person name="Ortiz J.P.A."/>
            <person name="Leblanc O."/>
        </authorList>
    </citation>
    <scope>NUCLEOTIDE SEQUENCE [LARGE SCALE GENOMIC DNA]</scope>
    <source>
        <strain evidence="14">R1</strain>
        <tissue evidence="14">Leaf</tissue>
    </source>
</reference>
<proteinExistence type="inferred from homology"/>
<dbReference type="AlphaFoldDB" id="A0AAQ3TE95"/>
<keyword evidence="15" id="KW-1185">Reference proteome</keyword>
<dbReference type="GO" id="GO:0003968">
    <property type="term" value="F:RNA-directed RNA polymerase activity"/>
    <property type="evidence" value="ECO:0007669"/>
    <property type="project" value="UniProtKB-KW"/>
</dbReference>
<evidence type="ECO:0000256" key="1">
    <source>
        <dbReference type="ARBA" id="ARBA00005762"/>
    </source>
</evidence>
<dbReference type="InterPro" id="IPR007855">
    <property type="entry name" value="RDRP"/>
</dbReference>
<comment type="catalytic activity">
    <reaction evidence="7 8">
        <text>RNA(n) + a ribonucleoside 5'-triphosphate = RNA(n+1) + diphosphate</text>
        <dbReference type="Rhea" id="RHEA:21248"/>
        <dbReference type="Rhea" id="RHEA-COMP:14527"/>
        <dbReference type="Rhea" id="RHEA-COMP:17342"/>
        <dbReference type="ChEBI" id="CHEBI:33019"/>
        <dbReference type="ChEBI" id="CHEBI:61557"/>
        <dbReference type="ChEBI" id="CHEBI:140395"/>
        <dbReference type="EC" id="2.7.7.48"/>
    </reaction>
</comment>
<accession>A0AAQ3TE95</accession>
<evidence type="ECO:0000256" key="7">
    <source>
        <dbReference type="ARBA" id="ARBA00048744"/>
    </source>
</evidence>
<name>A0AAQ3TE95_PASNO</name>
<dbReference type="EC" id="2.7.7.48" evidence="8"/>
<feature type="domain" description="RDRP C-terminal head" evidence="13">
    <location>
        <begin position="1035"/>
        <end position="1196"/>
    </location>
</feature>
<gene>
    <name evidence="14" type="ORF">U9M48_018946</name>
</gene>
<evidence type="ECO:0000259" key="9">
    <source>
        <dbReference type="Pfam" id="PF05183"/>
    </source>
</evidence>
<feature type="domain" description="RDRP core" evidence="9">
    <location>
        <begin position="433"/>
        <end position="1015"/>
    </location>
</feature>
<dbReference type="GO" id="GO:0003723">
    <property type="term" value="F:RNA binding"/>
    <property type="evidence" value="ECO:0007669"/>
    <property type="project" value="UniProtKB-KW"/>
</dbReference>
<dbReference type="InterPro" id="IPR057297">
    <property type="entry name" value="RDR6-like_2nd"/>
</dbReference>
<feature type="domain" description="RDRP helical" evidence="12">
    <location>
        <begin position="334"/>
        <end position="418"/>
    </location>
</feature>
<keyword evidence="3 8" id="KW-0808">Transferase</keyword>
<dbReference type="Pfam" id="PF24572">
    <property type="entry name" value="RBD_RDR6"/>
    <property type="match status" value="1"/>
</dbReference>
<dbReference type="Pfam" id="PF24577">
    <property type="entry name" value="RDR6_2nd"/>
    <property type="match status" value="1"/>
</dbReference>
<evidence type="ECO:0000256" key="5">
    <source>
        <dbReference type="ARBA" id="ARBA00022884"/>
    </source>
</evidence>
<feature type="domain" description="RNA-dependent RNA polymerase 6-like second" evidence="11">
    <location>
        <begin position="143"/>
        <end position="304"/>
    </location>
</feature>
<sequence length="1210" mass="135922">MGSLRGAASPSPAPRAGDLVTTQVSLGGFDATVKARNLADFLELDAGAGLVWRCRVKTSWTPPDAYPDFLLPANTSATAQPPQYDRVPPHAFVHFARPEAARRAADAAGRSELILSGKPLRAASAPESSLRASRRRSVSPFRFPGSRLEVGDLSAPDAFLAAWRGPDSGLEFSVDPFDGSCRFVFARDTAFAFQGYRDVAVVMRCDVKLEFPVRDVAEVRVFRLDCSLLLRLFAAPLVSYRTADDDIHESVPFDLLDDDDPWIRTTDITPSGAIGRCGVYRITFSTRFWPKMDRALAYMRERRVPIVECGGGWGPRRGLTVRDEPEFGERMQDPFFCVQHVEGLKFPVLFLLNALVHKGVINQHQLTPEFFGLLKTGEDDVNVAALREFWGDKYPVFDACRRLKNLQDRVARNHKLLCNKIADANAEVRRLVITPTKAYCLPPEVERSNRVIRHYREVADRFLRVTFMDEGMQQLNSNVLNFSAAQIVKDLMSNSFQHKTTVYKRVKTFLAEGFHMCGRKYSFLAFSSNQLRDRSAWFFAEDRTRTVESIRKWMGRFTSKNVAKHAARMGQCFSSTYATVVMQAHEVNDCLEDIEHNGYIFSDGIGKITPELALEVVKKLQLTYNPPSAYQIRYGGFKGVIAVWDGENDGIRLSLRPSMNKFESNHTVLEVVSWTKFQPGFLNRQIITLLSSLNVPDIIFSQMQEAMLSNLNNILSDTDVAFDVVTNSCAEQGNTAALMLSAGISPGTEPHLKSMLLAIRSSQLLGLLEKTRIFVPKGRWLMGCLDELGILEQGQCFVRASSPLLNNCLVKHGPSFSSANKNAETIVGTIVMAKNPCLHPGDVRILEAVDMPGLDHLVDCLVFPKKGERPHANEASGSDLDGDLYFVTWDEKIIPPGKRSWNPMDYSPAEAKQLPRPVSQHDIVDFFLKNMVNEKLGPISNAHVVHADMSEYGAMDEKCIQLAELAATAVDFPKTGKIVSMPPSLRPKLYPDFMGKDDAISYKSEKILGRLYRSIQEGSSGDLVPEETCTLNDLPYDADMEVPGAADFLSSAWQCKYSYEAQLNALLNQYGVRTEAELVTEHIWSLPKYNSRKQGDIKERLKNAYSSLRKEFRSIFESIETSETNITDDEKNRVYEMKASAWYQVTYHPKWVQRLREMLEPDCEDMPARLSFAWIAVDYLVRIKIRCRGEGKLDSRRPIDMVAAYISGSM</sequence>
<protein>
    <recommendedName>
        <fullName evidence="8">RNA-dependent RNA polymerase</fullName>
        <ecNumber evidence="8">2.7.7.48</ecNumber>
    </recommendedName>
</protein>
<keyword evidence="5 8" id="KW-0694">RNA-binding</keyword>
<dbReference type="GO" id="GO:0031380">
    <property type="term" value="C:nuclear RNA-directed RNA polymerase complex"/>
    <property type="evidence" value="ECO:0007669"/>
    <property type="project" value="TreeGrafter"/>
</dbReference>
<keyword evidence="2 8" id="KW-0696">RNA-directed RNA polymerase</keyword>
<dbReference type="Pfam" id="PF26253">
    <property type="entry name" value="RdRP_head"/>
    <property type="match status" value="1"/>
</dbReference>
<evidence type="ECO:0000259" key="12">
    <source>
        <dbReference type="Pfam" id="PF26252"/>
    </source>
</evidence>
<dbReference type="Pfam" id="PF05183">
    <property type="entry name" value="RdRP"/>
    <property type="match status" value="1"/>
</dbReference>
<dbReference type="InterPro" id="IPR058752">
    <property type="entry name" value="RDRP_C_head"/>
</dbReference>
<comment type="similarity">
    <text evidence="1 8">Belongs to the RdRP family.</text>
</comment>
<evidence type="ECO:0000256" key="2">
    <source>
        <dbReference type="ARBA" id="ARBA00022484"/>
    </source>
</evidence>
<dbReference type="InterPro" id="IPR057596">
    <property type="entry name" value="RDRP_core"/>
</dbReference>
<dbReference type="GO" id="GO:0030422">
    <property type="term" value="P:siRNA processing"/>
    <property type="evidence" value="ECO:0007669"/>
    <property type="project" value="TreeGrafter"/>
</dbReference>